<gene>
    <name evidence="2" type="ORF">ASIM_LOCUS3896</name>
</gene>
<accession>A0A3P6NI74</accession>
<feature type="region of interest" description="Disordered" evidence="1">
    <location>
        <begin position="41"/>
        <end position="96"/>
    </location>
</feature>
<proteinExistence type="predicted"/>
<reference evidence="2 3" key="1">
    <citation type="submission" date="2018-11" db="EMBL/GenBank/DDBJ databases">
        <authorList>
            <consortium name="Pathogen Informatics"/>
        </authorList>
    </citation>
    <scope>NUCLEOTIDE SEQUENCE [LARGE SCALE GENOMIC DNA]</scope>
</reference>
<name>A0A3P6NI74_ANISI</name>
<evidence type="ECO:0000313" key="3">
    <source>
        <dbReference type="Proteomes" id="UP000267096"/>
    </source>
</evidence>
<protein>
    <submittedName>
        <fullName evidence="2">Uncharacterized protein</fullName>
    </submittedName>
</protein>
<dbReference type="Proteomes" id="UP000267096">
    <property type="component" value="Unassembled WGS sequence"/>
</dbReference>
<organism evidence="2 3">
    <name type="scientific">Anisakis simplex</name>
    <name type="common">Herring worm</name>
    <dbReference type="NCBI Taxonomy" id="6269"/>
    <lineage>
        <taxon>Eukaryota</taxon>
        <taxon>Metazoa</taxon>
        <taxon>Ecdysozoa</taxon>
        <taxon>Nematoda</taxon>
        <taxon>Chromadorea</taxon>
        <taxon>Rhabditida</taxon>
        <taxon>Spirurina</taxon>
        <taxon>Ascaridomorpha</taxon>
        <taxon>Ascaridoidea</taxon>
        <taxon>Anisakidae</taxon>
        <taxon>Anisakis</taxon>
        <taxon>Anisakis simplex complex</taxon>
    </lineage>
</organism>
<keyword evidence="3" id="KW-1185">Reference proteome</keyword>
<evidence type="ECO:0000256" key="1">
    <source>
        <dbReference type="SAM" id="MobiDB-lite"/>
    </source>
</evidence>
<dbReference type="AlphaFoldDB" id="A0A3P6NI74"/>
<sequence>MLLMDSRYCFCINIAINLFSDDMKISPDGNLMSTSKYLVKEAASSEDENGNSPSSKSASPKPSKSSSSNRKKSDSGVNIESIQQPEKMETIASART</sequence>
<evidence type="ECO:0000313" key="2">
    <source>
        <dbReference type="EMBL" id="VDK22569.1"/>
    </source>
</evidence>
<feature type="compositionally biased region" description="Low complexity" evidence="1">
    <location>
        <begin position="52"/>
        <end position="68"/>
    </location>
</feature>
<dbReference type="EMBL" id="UYRR01006399">
    <property type="protein sequence ID" value="VDK22569.1"/>
    <property type="molecule type" value="Genomic_DNA"/>
</dbReference>